<dbReference type="PANTHER" id="PTHR39461:SF1">
    <property type="entry name" value="LEA DOMAIN PROTEIN (AFU_ORTHOLOGUE AFUA_8G04920)"/>
    <property type="match status" value="1"/>
</dbReference>
<feature type="region of interest" description="Disordered" evidence="1">
    <location>
        <begin position="1"/>
        <end position="321"/>
    </location>
</feature>
<dbReference type="OrthoDB" id="2448789at2759"/>
<feature type="domain" description="DUF6987" evidence="2">
    <location>
        <begin position="312"/>
        <end position="509"/>
    </location>
</feature>
<proteinExistence type="predicted"/>
<dbReference type="Proteomes" id="UP000242875">
    <property type="component" value="Unassembled WGS sequence"/>
</dbReference>
<feature type="compositionally biased region" description="Basic and acidic residues" evidence="1">
    <location>
        <begin position="36"/>
        <end position="50"/>
    </location>
</feature>
<keyword evidence="4" id="KW-1185">Reference proteome</keyword>
<feature type="compositionally biased region" description="Acidic residues" evidence="1">
    <location>
        <begin position="245"/>
        <end position="254"/>
    </location>
</feature>
<evidence type="ECO:0000313" key="4">
    <source>
        <dbReference type="Proteomes" id="UP000242875"/>
    </source>
</evidence>
<dbReference type="InterPro" id="IPR022124">
    <property type="entry name" value="DUF3659"/>
</dbReference>
<dbReference type="InterPro" id="IPR054256">
    <property type="entry name" value="DUF6987"/>
</dbReference>
<feature type="compositionally biased region" description="Basic and acidic residues" evidence="1">
    <location>
        <begin position="208"/>
        <end position="235"/>
    </location>
</feature>
<accession>A0A261Y2D3</accession>
<feature type="compositionally biased region" description="Acidic residues" evidence="1">
    <location>
        <begin position="115"/>
        <end position="127"/>
    </location>
</feature>
<feature type="compositionally biased region" description="Basic and acidic residues" evidence="1">
    <location>
        <begin position="294"/>
        <end position="321"/>
    </location>
</feature>
<feature type="compositionally biased region" description="Acidic residues" evidence="1">
    <location>
        <begin position="65"/>
        <end position="107"/>
    </location>
</feature>
<organism evidence="3 4">
    <name type="scientific">Bifiguratus adelaidae</name>
    <dbReference type="NCBI Taxonomy" id="1938954"/>
    <lineage>
        <taxon>Eukaryota</taxon>
        <taxon>Fungi</taxon>
        <taxon>Fungi incertae sedis</taxon>
        <taxon>Mucoromycota</taxon>
        <taxon>Mucoromycotina</taxon>
        <taxon>Endogonomycetes</taxon>
        <taxon>Endogonales</taxon>
        <taxon>Endogonales incertae sedis</taxon>
        <taxon>Bifiguratus</taxon>
    </lineage>
</organism>
<name>A0A261Y2D3_9FUNG</name>
<gene>
    <name evidence="3" type="ORF">BZG36_01798</name>
</gene>
<dbReference type="Pfam" id="PF12396">
    <property type="entry name" value="DUF3659"/>
    <property type="match status" value="2"/>
</dbReference>
<feature type="compositionally biased region" description="Low complexity" evidence="1">
    <location>
        <begin position="134"/>
        <end position="154"/>
    </location>
</feature>
<dbReference type="AlphaFoldDB" id="A0A261Y2D3"/>
<comment type="caution">
    <text evidence="3">The sequence shown here is derived from an EMBL/GenBank/DDBJ whole genome shotgun (WGS) entry which is preliminary data.</text>
</comment>
<evidence type="ECO:0000259" key="2">
    <source>
        <dbReference type="Pfam" id="PF22485"/>
    </source>
</evidence>
<sequence length="517" mass="56467">MIAKDPTQKPAQKPHDSGKTLKKPSKMGQGNANGVKKPDNVKPKEDIEKVKKQRPKPKQPPKPEEVEEQHEDVNEEDDDEESEQEEQTQDDQSGAEEEEEEEDEGEDAEHAQVNGEDEEEDEEDEQDPLQKVIGNTVDDQGNVVDDDNNAVGKVTSGKVRKLVGLTVGDGGAIRNSKGKVVGHADATTGEDGAEEEEESDGEQQAQAEQDKAHKVQAEPKGQEQQDRQAEAKPQEEAQQQAQAKEEEEEDDSPIVEESGYVVDETGTTIGKLTKGNRHKLAGCKVDEDGNVLNKEGKKIGKAELYPPEKSEEEKKAEQDDRKIASQMNTIIEDGFGKIQPILKMITERIEAEEKKPKEERDEEDLVKAVRPLIEEGSNILGEINGAIRDLDPTGRVAKKVQHRQSEQKASDEEHRLANNLSKLAGEISQTIEKAKKLLQDMPKAEEKLNPLWALLQNPLLQILAAVGLLLSGVLGLVGNLLNGLGLGGLVNNLLGGLGLDKILGSLGLGLGGKTKKK</sequence>
<feature type="compositionally biased region" description="Acidic residues" evidence="1">
    <location>
        <begin position="191"/>
        <end position="201"/>
    </location>
</feature>
<evidence type="ECO:0000313" key="3">
    <source>
        <dbReference type="EMBL" id="OZJ04753.1"/>
    </source>
</evidence>
<dbReference type="EMBL" id="MVBO01000031">
    <property type="protein sequence ID" value="OZJ04753.1"/>
    <property type="molecule type" value="Genomic_DNA"/>
</dbReference>
<dbReference type="PANTHER" id="PTHR39461">
    <property type="entry name" value="LEA DOMAIN PROTEIN (AFU_ORTHOLOGUE AFUA_8G04920)"/>
    <property type="match status" value="1"/>
</dbReference>
<dbReference type="Pfam" id="PF22485">
    <property type="entry name" value="DUF6987"/>
    <property type="match status" value="1"/>
</dbReference>
<protein>
    <recommendedName>
        <fullName evidence="2">DUF6987 domain-containing protein</fullName>
    </recommendedName>
</protein>
<reference evidence="3 4" key="1">
    <citation type="journal article" date="2017" name="Mycologia">
        <title>Bifiguratus adelaidae, gen. et sp. nov., a new member of Mucoromycotina in endophytic and soil-dwelling habitats.</title>
        <authorList>
            <person name="Torres-Cruz T.J."/>
            <person name="Billingsley Tobias T.L."/>
            <person name="Almatruk M."/>
            <person name="Hesse C."/>
            <person name="Kuske C.R."/>
            <person name="Desiro A."/>
            <person name="Benucci G.M."/>
            <person name="Bonito G."/>
            <person name="Stajich J.E."/>
            <person name="Dunlap C."/>
            <person name="Arnold A.E."/>
            <person name="Porras-Alfaro A."/>
        </authorList>
    </citation>
    <scope>NUCLEOTIDE SEQUENCE [LARGE SCALE GENOMIC DNA]</scope>
    <source>
        <strain evidence="3 4">AZ0501</strain>
    </source>
</reference>
<evidence type="ECO:0000256" key="1">
    <source>
        <dbReference type="SAM" id="MobiDB-lite"/>
    </source>
</evidence>